<dbReference type="InterPro" id="IPR017517">
    <property type="entry name" value="Maleyloyr_isom"/>
</dbReference>
<protein>
    <submittedName>
        <fullName evidence="3">TIGR03086 family protein</fullName>
    </submittedName>
</protein>
<organism evidence="3 4">
    <name type="scientific">Planobispora siamensis</name>
    <dbReference type="NCBI Taxonomy" id="936338"/>
    <lineage>
        <taxon>Bacteria</taxon>
        <taxon>Bacillati</taxon>
        <taxon>Actinomycetota</taxon>
        <taxon>Actinomycetes</taxon>
        <taxon>Streptosporangiales</taxon>
        <taxon>Streptosporangiaceae</taxon>
        <taxon>Planobispora</taxon>
    </lineage>
</organism>
<feature type="region of interest" description="Disordered" evidence="1">
    <location>
        <begin position="187"/>
        <end position="209"/>
    </location>
</feature>
<reference evidence="3 4" key="1">
    <citation type="submission" date="2021-01" db="EMBL/GenBank/DDBJ databases">
        <title>Whole genome shotgun sequence of Planobispora siamensis NBRC 107568.</title>
        <authorList>
            <person name="Komaki H."/>
            <person name="Tamura T."/>
        </authorList>
    </citation>
    <scope>NUCLEOTIDE SEQUENCE [LARGE SCALE GENOMIC DNA]</scope>
    <source>
        <strain evidence="3 4">NBRC 107568</strain>
    </source>
</reference>
<proteinExistence type="predicted"/>
<accession>A0A8J3SJY7</accession>
<dbReference type="InterPro" id="IPR034660">
    <property type="entry name" value="DinB/YfiT-like"/>
</dbReference>
<sequence length="209" mass="21534">MTTDPRPATAVLADLIGRVRDDQLTAPTPCGGISVGELLDHIDSLCGAFTAAAAKTPIEGGGTAPVPDASRLGEDWRRRIPARLDELARAWREAPAWEGTTEVGGLRLPGAVAGAAALDEVVVHGWDLAVATGQSYPGADPALAEVLGTAYRWVGTIAAEQPEGSPGLFGPPVPVPDDAPLMDRLLGLTGRDPHWSAPARVSPGHSPAP</sequence>
<dbReference type="NCBIfam" id="TIGR03086">
    <property type="entry name" value="TIGR03086 family metal-binding protein"/>
    <property type="match status" value="1"/>
</dbReference>
<dbReference type="AlphaFoldDB" id="A0A8J3SJY7"/>
<dbReference type="InterPro" id="IPR024344">
    <property type="entry name" value="MDMPI_metal-binding"/>
</dbReference>
<dbReference type="EMBL" id="BOOJ01000045">
    <property type="protein sequence ID" value="GIH94649.1"/>
    <property type="molecule type" value="Genomic_DNA"/>
</dbReference>
<evidence type="ECO:0000313" key="4">
    <source>
        <dbReference type="Proteomes" id="UP000619788"/>
    </source>
</evidence>
<dbReference type="SUPFAM" id="SSF109854">
    <property type="entry name" value="DinB/YfiT-like putative metalloenzymes"/>
    <property type="match status" value="1"/>
</dbReference>
<dbReference type="RefSeq" id="WP_204066770.1">
    <property type="nucleotide sequence ID" value="NZ_BOOJ01000045.1"/>
</dbReference>
<evidence type="ECO:0000256" key="1">
    <source>
        <dbReference type="SAM" id="MobiDB-lite"/>
    </source>
</evidence>
<dbReference type="InterPro" id="IPR017520">
    <property type="entry name" value="CHP03086"/>
</dbReference>
<dbReference type="Gene3D" id="1.20.120.450">
    <property type="entry name" value="dinb family like domain"/>
    <property type="match status" value="1"/>
</dbReference>
<dbReference type="Proteomes" id="UP000619788">
    <property type="component" value="Unassembled WGS sequence"/>
</dbReference>
<evidence type="ECO:0000259" key="2">
    <source>
        <dbReference type="Pfam" id="PF11716"/>
    </source>
</evidence>
<dbReference type="NCBIfam" id="TIGR03083">
    <property type="entry name" value="maleylpyruvate isomerase family mycothiol-dependent enzyme"/>
    <property type="match status" value="1"/>
</dbReference>
<name>A0A8J3SJY7_9ACTN</name>
<keyword evidence="4" id="KW-1185">Reference proteome</keyword>
<feature type="domain" description="Mycothiol-dependent maleylpyruvate isomerase metal-binding" evidence="2">
    <location>
        <begin position="6"/>
        <end position="129"/>
    </location>
</feature>
<evidence type="ECO:0000313" key="3">
    <source>
        <dbReference type="EMBL" id="GIH94649.1"/>
    </source>
</evidence>
<dbReference type="GO" id="GO:0046872">
    <property type="term" value="F:metal ion binding"/>
    <property type="evidence" value="ECO:0007669"/>
    <property type="project" value="InterPro"/>
</dbReference>
<dbReference type="Pfam" id="PF11716">
    <property type="entry name" value="MDMPI_N"/>
    <property type="match status" value="1"/>
</dbReference>
<gene>
    <name evidence="3" type="ORF">Psi01_52790</name>
</gene>
<comment type="caution">
    <text evidence="3">The sequence shown here is derived from an EMBL/GenBank/DDBJ whole genome shotgun (WGS) entry which is preliminary data.</text>
</comment>